<evidence type="ECO:0000313" key="3">
    <source>
        <dbReference type="Proteomes" id="UP001210770"/>
    </source>
</evidence>
<dbReference type="RefSeq" id="WP_271689244.1">
    <property type="nucleotide sequence ID" value="NZ_CP116423.1"/>
</dbReference>
<protein>
    <submittedName>
        <fullName evidence="2">Uncharacterized protein</fullName>
    </submittedName>
</protein>
<name>A0AAX3LR59_9RHOB</name>
<dbReference type="Proteomes" id="UP001210770">
    <property type="component" value="Chromosome"/>
</dbReference>
<proteinExistence type="predicted"/>
<feature type="transmembrane region" description="Helical" evidence="1">
    <location>
        <begin position="20"/>
        <end position="42"/>
    </location>
</feature>
<evidence type="ECO:0000313" key="2">
    <source>
        <dbReference type="EMBL" id="WCE71059.1"/>
    </source>
</evidence>
<organism evidence="2 3">
    <name type="scientific">Sulfitobacter faviae</name>
    <dbReference type="NCBI Taxonomy" id="1775881"/>
    <lineage>
        <taxon>Bacteria</taxon>
        <taxon>Pseudomonadati</taxon>
        <taxon>Pseudomonadota</taxon>
        <taxon>Alphaproteobacteria</taxon>
        <taxon>Rhodobacterales</taxon>
        <taxon>Roseobacteraceae</taxon>
        <taxon>Sulfitobacter</taxon>
    </lineage>
</organism>
<reference evidence="2" key="1">
    <citation type="submission" date="2023-01" db="EMBL/GenBank/DDBJ databases">
        <title>Comparative genomic analysis of cold water coral derived Sulfitobacter faviae: insights into their metabolism and habitat adaptation.</title>
        <authorList>
            <person name="Guo Y."/>
            <person name="Lin S."/>
            <person name="Huang Z."/>
            <person name="Tang K."/>
            <person name="Wang X."/>
        </authorList>
    </citation>
    <scope>NUCLEOTIDE SEQUENCE</scope>
    <source>
        <strain evidence="2">SCSIO W_1865</strain>
    </source>
</reference>
<sequence length="95" mass="10654">MVSTEPTNKADAKPSSRAQTLFWALISAAVLIYFVGLAVLTWSDYKRATTRAEVELEHFAELYEQAVDASLSVANVRMWGLIDELSTARLSMSRW</sequence>
<keyword evidence="1" id="KW-1133">Transmembrane helix</keyword>
<dbReference type="AlphaFoldDB" id="A0AAX3LR59"/>
<evidence type="ECO:0000256" key="1">
    <source>
        <dbReference type="SAM" id="Phobius"/>
    </source>
</evidence>
<dbReference type="EMBL" id="CP116423">
    <property type="protein sequence ID" value="WCE71059.1"/>
    <property type="molecule type" value="Genomic_DNA"/>
</dbReference>
<keyword evidence="1" id="KW-0472">Membrane</keyword>
<accession>A0AAX3LR59</accession>
<keyword evidence="1" id="KW-0812">Transmembrane</keyword>
<gene>
    <name evidence="2" type="ORF">PL336_04235</name>
</gene>